<dbReference type="SUPFAM" id="SSF101936">
    <property type="entry name" value="DNA-binding pseudobarrel domain"/>
    <property type="match status" value="1"/>
</dbReference>
<protein>
    <submittedName>
        <fullName evidence="6">Transcriptional factor B3</fullName>
    </submittedName>
</protein>
<keyword evidence="4" id="KW-0804">Transcription</keyword>
<comment type="subcellular location">
    <subcellularLocation>
        <location evidence="1">Nucleus</location>
    </subcellularLocation>
</comment>
<keyword evidence="3" id="KW-0238">DNA-binding</keyword>
<keyword evidence="2" id="KW-0805">Transcription regulation</keyword>
<evidence type="ECO:0000256" key="4">
    <source>
        <dbReference type="ARBA" id="ARBA00023163"/>
    </source>
</evidence>
<dbReference type="Gene3D" id="2.40.330.10">
    <property type="entry name" value="DNA-binding pseudobarrel domain"/>
    <property type="match status" value="1"/>
</dbReference>
<dbReference type="GO" id="GO:0005634">
    <property type="term" value="C:nucleus"/>
    <property type="evidence" value="ECO:0007669"/>
    <property type="project" value="UniProtKB-SubCell"/>
</dbReference>
<evidence type="ECO:0000256" key="2">
    <source>
        <dbReference type="ARBA" id="ARBA00023015"/>
    </source>
</evidence>
<proteinExistence type="predicted"/>
<dbReference type="AlphaFoldDB" id="A0A392MMA9"/>
<dbReference type="EMBL" id="LXQA010013750">
    <property type="protein sequence ID" value="MCH88225.1"/>
    <property type="molecule type" value="Genomic_DNA"/>
</dbReference>
<reference evidence="6 7" key="1">
    <citation type="journal article" date="2018" name="Front. Plant Sci.">
        <title>Red Clover (Trifolium pratense) and Zigzag Clover (T. medium) - A Picture of Genomic Similarities and Differences.</title>
        <authorList>
            <person name="Dluhosova J."/>
            <person name="Istvanek J."/>
            <person name="Nedelnik J."/>
            <person name="Repkova J."/>
        </authorList>
    </citation>
    <scope>NUCLEOTIDE SEQUENCE [LARGE SCALE GENOMIC DNA]</scope>
    <source>
        <strain evidence="7">cv. 10/8</strain>
        <tissue evidence="6">Leaf</tissue>
    </source>
</reference>
<evidence type="ECO:0000256" key="1">
    <source>
        <dbReference type="ARBA" id="ARBA00004123"/>
    </source>
</evidence>
<dbReference type="InterPro" id="IPR015300">
    <property type="entry name" value="DNA-bd_pseudobarrel_sf"/>
</dbReference>
<dbReference type="Proteomes" id="UP000265520">
    <property type="component" value="Unassembled WGS sequence"/>
</dbReference>
<evidence type="ECO:0000313" key="6">
    <source>
        <dbReference type="EMBL" id="MCH88225.1"/>
    </source>
</evidence>
<dbReference type="GO" id="GO:0003677">
    <property type="term" value="F:DNA binding"/>
    <property type="evidence" value="ECO:0007669"/>
    <property type="project" value="UniProtKB-KW"/>
</dbReference>
<accession>A0A392MMA9</accession>
<comment type="caution">
    <text evidence="6">The sequence shown here is derived from an EMBL/GenBank/DDBJ whole genome shotgun (WGS) entry which is preliminary data.</text>
</comment>
<keyword evidence="5" id="KW-0539">Nucleus</keyword>
<name>A0A392MMA9_9FABA</name>
<evidence type="ECO:0000256" key="5">
    <source>
        <dbReference type="ARBA" id="ARBA00023242"/>
    </source>
</evidence>
<organism evidence="6 7">
    <name type="scientific">Trifolium medium</name>
    <dbReference type="NCBI Taxonomy" id="97028"/>
    <lineage>
        <taxon>Eukaryota</taxon>
        <taxon>Viridiplantae</taxon>
        <taxon>Streptophyta</taxon>
        <taxon>Embryophyta</taxon>
        <taxon>Tracheophyta</taxon>
        <taxon>Spermatophyta</taxon>
        <taxon>Magnoliopsida</taxon>
        <taxon>eudicotyledons</taxon>
        <taxon>Gunneridae</taxon>
        <taxon>Pentapetalae</taxon>
        <taxon>rosids</taxon>
        <taxon>fabids</taxon>
        <taxon>Fabales</taxon>
        <taxon>Fabaceae</taxon>
        <taxon>Papilionoideae</taxon>
        <taxon>50 kb inversion clade</taxon>
        <taxon>NPAAA clade</taxon>
        <taxon>Hologalegina</taxon>
        <taxon>IRL clade</taxon>
        <taxon>Trifolieae</taxon>
        <taxon>Trifolium</taxon>
    </lineage>
</organism>
<evidence type="ECO:0000313" key="7">
    <source>
        <dbReference type="Proteomes" id="UP000265520"/>
    </source>
</evidence>
<gene>
    <name evidence="6" type="ORF">A2U01_0009108</name>
</gene>
<sequence>METNGMATPPIFMWQQTIKKYEGDGHGVIEFPDHVVEQCLLKEHKLITLIDEQNSKSYECEIETVNGGSNKKYVAKGWFKYLEEVGLNDGEKVLFNVDNPPKNMYVYRLDFIFN</sequence>
<evidence type="ECO:0000256" key="3">
    <source>
        <dbReference type="ARBA" id="ARBA00023125"/>
    </source>
</evidence>
<keyword evidence="7" id="KW-1185">Reference proteome</keyword>